<accession>A0AAV4ADM2</accession>
<gene>
    <name evidence="1" type="ORF">PoB_003139800</name>
</gene>
<comment type="caution">
    <text evidence="1">The sequence shown here is derived from an EMBL/GenBank/DDBJ whole genome shotgun (WGS) entry which is preliminary data.</text>
</comment>
<evidence type="ECO:0000313" key="2">
    <source>
        <dbReference type="Proteomes" id="UP000735302"/>
    </source>
</evidence>
<proteinExistence type="predicted"/>
<dbReference type="AlphaFoldDB" id="A0AAV4ADM2"/>
<evidence type="ECO:0000313" key="1">
    <source>
        <dbReference type="EMBL" id="GFO04893.1"/>
    </source>
</evidence>
<sequence length="91" mass="10448">MPGELELIPATAVFKRPIIVKEGVRGIDLKYGMNFRSDPIYLKFTSVREDVGHSECLPISRGIFQIIKFLDFQHVRLFTAKEKGKRKLLIS</sequence>
<name>A0AAV4ADM2_9GAST</name>
<protein>
    <submittedName>
        <fullName evidence="1">Uncharacterized protein</fullName>
    </submittedName>
</protein>
<keyword evidence="2" id="KW-1185">Reference proteome</keyword>
<dbReference type="Proteomes" id="UP000735302">
    <property type="component" value="Unassembled WGS sequence"/>
</dbReference>
<dbReference type="EMBL" id="BLXT01003742">
    <property type="protein sequence ID" value="GFO04893.1"/>
    <property type="molecule type" value="Genomic_DNA"/>
</dbReference>
<organism evidence="1 2">
    <name type="scientific">Plakobranchus ocellatus</name>
    <dbReference type="NCBI Taxonomy" id="259542"/>
    <lineage>
        <taxon>Eukaryota</taxon>
        <taxon>Metazoa</taxon>
        <taxon>Spiralia</taxon>
        <taxon>Lophotrochozoa</taxon>
        <taxon>Mollusca</taxon>
        <taxon>Gastropoda</taxon>
        <taxon>Heterobranchia</taxon>
        <taxon>Euthyneura</taxon>
        <taxon>Panpulmonata</taxon>
        <taxon>Sacoglossa</taxon>
        <taxon>Placobranchoidea</taxon>
        <taxon>Plakobranchidae</taxon>
        <taxon>Plakobranchus</taxon>
    </lineage>
</organism>
<reference evidence="1 2" key="1">
    <citation type="journal article" date="2021" name="Elife">
        <title>Chloroplast acquisition without the gene transfer in kleptoplastic sea slugs, Plakobranchus ocellatus.</title>
        <authorList>
            <person name="Maeda T."/>
            <person name="Takahashi S."/>
            <person name="Yoshida T."/>
            <person name="Shimamura S."/>
            <person name="Takaki Y."/>
            <person name="Nagai Y."/>
            <person name="Toyoda A."/>
            <person name="Suzuki Y."/>
            <person name="Arimoto A."/>
            <person name="Ishii H."/>
            <person name="Satoh N."/>
            <person name="Nishiyama T."/>
            <person name="Hasebe M."/>
            <person name="Maruyama T."/>
            <person name="Minagawa J."/>
            <person name="Obokata J."/>
            <person name="Shigenobu S."/>
        </authorList>
    </citation>
    <scope>NUCLEOTIDE SEQUENCE [LARGE SCALE GENOMIC DNA]</scope>
</reference>